<evidence type="ECO:0000313" key="3">
    <source>
        <dbReference type="Proteomes" id="UP001575105"/>
    </source>
</evidence>
<name>A0ABV4U3X8_9BACT</name>
<dbReference type="Proteomes" id="UP001575105">
    <property type="component" value="Unassembled WGS sequence"/>
</dbReference>
<sequence length="151" mass="16750">MTSDQDMLDLARQLIDEVGVGCMVTIGPDGRPYARYMGAAPADDGLGWVYSLSAHATHKVEHIRQQPEVCWVFANRNYQDVVTLHGKAGIEPTADMPASIYDRLVEFARPYAVNVLTDPHHYQFEAVVTRVETVELLAPHLGVNAPYTLTL</sequence>
<dbReference type="EMBL" id="JBGUBD010000004">
    <property type="protein sequence ID" value="MFA9478305.1"/>
    <property type="molecule type" value="Genomic_DNA"/>
</dbReference>
<comment type="caution">
    <text evidence="2">The sequence shown here is derived from an EMBL/GenBank/DDBJ whole genome shotgun (WGS) entry which is preliminary data.</text>
</comment>
<gene>
    <name evidence="2" type="ORF">ACERK3_08350</name>
</gene>
<dbReference type="InterPro" id="IPR012349">
    <property type="entry name" value="Split_barrel_FMN-bd"/>
</dbReference>
<dbReference type="InterPro" id="IPR011576">
    <property type="entry name" value="Pyridox_Oxase_N"/>
</dbReference>
<protein>
    <submittedName>
        <fullName evidence="2">Pyridoxamine 5'-phosphate oxidase family protein</fullName>
    </submittedName>
</protein>
<dbReference type="Pfam" id="PF01243">
    <property type="entry name" value="PNPOx_N"/>
    <property type="match status" value="1"/>
</dbReference>
<accession>A0ABV4U3X8</accession>
<dbReference type="RefSeq" id="WP_425345228.1">
    <property type="nucleotide sequence ID" value="NZ_JBGUBD010000004.1"/>
</dbReference>
<proteinExistence type="predicted"/>
<dbReference type="Gene3D" id="2.30.110.10">
    <property type="entry name" value="Electron Transport, Fmn-binding Protein, Chain A"/>
    <property type="match status" value="1"/>
</dbReference>
<reference evidence="2 3" key="1">
    <citation type="submission" date="2024-08" db="EMBL/GenBank/DDBJ databases">
        <title>Whole-genome sequencing of halo(alkali)philic microorganisms from hypersaline lakes.</title>
        <authorList>
            <person name="Sorokin D.Y."/>
            <person name="Merkel A.Y."/>
            <person name="Messina E."/>
            <person name="Yakimov M."/>
        </authorList>
    </citation>
    <scope>NUCLEOTIDE SEQUENCE [LARGE SCALE GENOMIC DNA]</scope>
    <source>
        <strain evidence="2 3">AB-hyl4</strain>
    </source>
</reference>
<dbReference type="SUPFAM" id="SSF50475">
    <property type="entry name" value="FMN-binding split barrel"/>
    <property type="match status" value="1"/>
</dbReference>
<evidence type="ECO:0000313" key="2">
    <source>
        <dbReference type="EMBL" id="MFA9478305.1"/>
    </source>
</evidence>
<evidence type="ECO:0000259" key="1">
    <source>
        <dbReference type="Pfam" id="PF01243"/>
    </source>
</evidence>
<feature type="domain" description="Pyridoxamine 5'-phosphate oxidase N-terminal" evidence="1">
    <location>
        <begin position="10"/>
        <end position="106"/>
    </location>
</feature>
<keyword evidence="3" id="KW-1185">Reference proteome</keyword>
<organism evidence="2 3">
    <name type="scientific">Natronomicrosphaera hydrolytica</name>
    <dbReference type="NCBI Taxonomy" id="3242702"/>
    <lineage>
        <taxon>Bacteria</taxon>
        <taxon>Pseudomonadati</taxon>
        <taxon>Planctomycetota</taxon>
        <taxon>Phycisphaerae</taxon>
        <taxon>Phycisphaerales</taxon>
        <taxon>Phycisphaeraceae</taxon>
        <taxon>Natronomicrosphaera</taxon>
    </lineage>
</organism>